<feature type="compositionally biased region" description="Polar residues" evidence="1">
    <location>
        <begin position="251"/>
        <end position="262"/>
    </location>
</feature>
<feature type="region of interest" description="Disordered" evidence="1">
    <location>
        <begin position="178"/>
        <end position="203"/>
    </location>
</feature>
<gene>
    <name evidence="2" type="ORF">HETSPECPRED_006551</name>
</gene>
<feature type="compositionally biased region" description="Polar residues" evidence="1">
    <location>
        <begin position="275"/>
        <end position="291"/>
    </location>
</feature>
<reference evidence="2" key="1">
    <citation type="submission" date="2021-03" db="EMBL/GenBank/DDBJ databases">
        <authorList>
            <person name="Tagirdzhanova G."/>
        </authorList>
    </citation>
    <scope>NUCLEOTIDE SEQUENCE</scope>
</reference>
<evidence type="ECO:0000313" key="2">
    <source>
        <dbReference type="EMBL" id="CAF9927309.1"/>
    </source>
</evidence>
<feature type="region of interest" description="Disordered" evidence="1">
    <location>
        <begin position="241"/>
        <end position="323"/>
    </location>
</feature>
<evidence type="ECO:0000313" key="3">
    <source>
        <dbReference type="Proteomes" id="UP000664521"/>
    </source>
</evidence>
<protein>
    <submittedName>
        <fullName evidence="2">Uncharacterized protein</fullName>
    </submittedName>
</protein>
<dbReference type="Proteomes" id="UP000664521">
    <property type="component" value="Unassembled WGS sequence"/>
</dbReference>
<name>A0A8H3IUM9_9LECA</name>
<dbReference type="EMBL" id="CAJPDS010000044">
    <property type="protein sequence ID" value="CAF9927309.1"/>
    <property type="molecule type" value="Genomic_DNA"/>
</dbReference>
<dbReference type="OrthoDB" id="10664861at2759"/>
<feature type="region of interest" description="Disordered" evidence="1">
    <location>
        <begin position="401"/>
        <end position="423"/>
    </location>
</feature>
<keyword evidence="3" id="KW-1185">Reference proteome</keyword>
<evidence type="ECO:0000256" key="1">
    <source>
        <dbReference type="SAM" id="MobiDB-lite"/>
    </source>
</evidence>
<proteinExistence type="predicted"/>
<accession>A0A8H3IUM9</accession>
<comment type="caution">
    <text evidence="2">The sequence shown here is derived from an EMBL/GenBank/DDBJ whole genome shotgun (WGS) entry which is preliminary data.</text>
</comment>
<sequence>MSDNLPTLAEMTGIQVQGLPNSLEINQKLWANRDGIRAAYIRDQRYDSIGKSLAYCPWSLCLMDETQTHTHLHRAGGACEWAGCDREEDHMHEFKPLPSVPPEDNDPTGRYERVIDIVKEIFGDQYQEEPLARNIYLKLEDERRAEEAEKEQKAARLAEAVRAGDEAEQEFEQAAAERRAQRAADRNKAREVDQASERKRLERRAARAQMMLEDETGNELERASTYSNLGSMTSQIAADVQPQVSRPHPPQNQIIDNDNSVVETDATLGKRKRTYSTPSQGSSSPNPSATGSKAAKGNKFGDEEAPSSPTNAGTRSPALEADSDLETTDLTLYTIGQLDAILEGAEIVRHDPNTLPMYTRAVVELTPDIIIDQEPVFNVSDARLTTSPTSADEGIQTQTRSFLGSMPPQPPPLPQTELSEEETDMEEQLARRRQIQWVVKDPKYKKSQRERWAMINIYEDTEDSIDEII</sequence>
<dbReference type="AlphaFoldDB" id="A0A8H3IUM9"/>
<organism evidence="2 3">
    <name type="scientific">Heterodermia speciosa</name>
    <dbReference type="NCBI Taxonomy" id="116794"/>
    <lineage>
        <taxon>Eukaryota</taxon>
        <taxon>Fungi</taxon>
        <taxon>Dikarya</taxon>
        <taxon>Ascomycota</taxon>
        <taxon>Pezizomycotina</taxon>
        <taxon>Lecanoromycetes</taxon>
        <taxon>OSLEUM clade</taxon>
        <taxon>Lecanoromycetidae</taxon>
        <taxon>Caliciales</taxon>
        <taxon>Physciaceae</taxon>
        <taxon>Heterodermia</taxon>
    </lineage>
</organism>